<evidence type="ECO:0008006" key="3">
    <source>
        <dbReference type="Google" id="ProtNLM"/>
    </source>
</evidence>
<dbReference type="EMBL" id="VUNS01000009">
    <property type="protein sequence ID" value="MST97351.1"/>
    <property type="molecule type" value="Genomic_DNA"/>
</dbReference>
<protein>
    <recommendedName>
        <fullName evidence="3">Nucleotidyltransferase-like protein</fullName>
    </recommendedName>
</protein>
<reference evidence="1 2" key="1">
    <citation type="submission" date="2019-08" db="EMBL/GenBank/DDBJ databases">
        <title>In-depth cultivation of the pig gut microbiome towards novel bacterial diversity and tailored functional studies.</title>
        <authorList>
            <person name="Wylensek D."/>
            <person name="Hitch T.C.A."/>
            <person name="Clavel T."/>
        </authorList>
    </citation>
    <scope>NUCLEOTIDE SEQUENCE [LARGE SCALE GENOMIC DNA]</scope>
    <source>
        <strain evidence="1 2">BBE-744-WT-12</strain>
    </source>
</reference>
<accession>A0A844G403</accession>
<organism evidence="1 2">
    <name type="scientific">Victivallis lenta</name>
    <dbReference type="NCBI Taxonomy" id="2606640"/>
    <lineage>
        <taxon>Bacteria</taxon>
        <taxon>Pseudomonadati</taxon>
        <taxon>Lentisphaerota</taxon>
        <taxon>Lentisphaeria</taxon>
        <taxon>Victivallales</taxon>
        <taxon>Victivallaceae</taxon>
        <taxon>Victivallis</taxon>
    </lineage>
</organism>
<dbReference type="Proteomes" id="UP000435649">
    <property type="component" value="Unassembled WGS sequence"/>
</dbReference>
<dbReference type="AlphaFoldDB" id="A0A844G403"/>
<evidence type="ECO:0000313" key="2">
    <source>
        <dbReference type="Proteomes" id="UP000435649"/>
    </source>
</evidence>
<keyword evidence="2" id="KW-1185">Reference proteome</keyword>
<comment type="caution">
    <text evidence="1">The sequence shown here is derived from an EMBL/GenBank/DDBJ whole genome shotgun (WGS) entry which is preliminary data.</text>
</comment>
<proteinExistence type="predicted"/>
<gene>
    <name evidence="1" type="ORF">FYJ85_09885</name>
</gene>
<sequence>MTCYRTHICCTANREPEVEALLERVVPAIGADVLALGIPELAGVCLGGGYGRGEGGVCAGPDGVPRLFNDLDFFVFSSGAGRRRKREIDRAVEPVARRWTRALGIDVDFGPVKNTGDLGRVSHTLMFQELKHGYWQVCGEADVLAALPALRESELPPLEGARLLLNRGMGLLMAAERVRDGAEDAGFVLRNLNKAVLGGAEAQLICAHRYRWRARERLEAFGALAAERGLAPERVQEYAAALEFRRTPHVCPPDDWRAAWERARGFWCESVAGAAGCAADAETETVLRQLHAGCALHGRKGIRNLLRWVAKTHSPGSVCDWLDAPELRMLRRIYRLLAAAEPDRNGPGVPEERALLYRLWRVIS</sequence>
<dbReference type="RefSeq" id="WP_154418239.1">
    <property type="nucleotide sequence ID" value="NZ_VUNS01000009.1"/>
</dbReference>
<name>A0A844G403_9BACT</name>
<evidence type="ECO:0000313" key="1">
    <source>
        <dbReference type="EMBL" id="MST97351.1"/>
    </source>
</evidence>